<sequence length="1361" mass="157651">MSSYVSVANAIKEFEHWLRLTCFLHDPIKNALLQVLHNKLKDPSYQGIPDNPVALYQFFLNNKNTLNQLVKKKLLKKEQLDLLLPQGGNQTFSSEFDVTLITLLIQYFTTLQPKKGWKTKNPSLTDTSLAAFVIRAREWRNFINHIDAKIIDLLLFQQKWQEGCDIVNGLHYQYNTKFLETMPLDPKHHLVLKALKSCLEKLKSNQKALSKGIQTLQSDVKDVQNEVSSIKNDISTKVTEIETNIESQDQSITDINNDIAHTKDEIDGRFDEIASQIETISQAVELHNTLNPKKSNSGKVDYCLTVVSQYVSSEIGDQKDKLLQRLGKENKKSLSVEESIENVSWLDLKKNLLKVGRHDMVDHIERNTLITEGLYAASKLLKQKTIKKLIDWLVQEPFSPSTSNTCYVPREEQFVNLTILNSKEYENRFSNSDREVLMKQGFKEQEGVTMNELFKANDEIVVARGVGGSGKTSLVGMYNLKWAKAELDTGFQIEFMFTFACRELNKIVDGKTTLEDLFKTCFPEVFELINLDDLKNLGSRVMIIIDGIDELQNIYGIEDKSMTEKPHAQIVRQLIDQNFIPGHKTFICGRPKACQFLRNSLLSARKTKIVDVCGFTEAEIYGYIGMFFEEKEKSDRLIKQLQESDNLRQMCAIPVFLWIVCHIFNEEIIPGNLETITEIYFYSWLVFLRNHFRIEDSSECLDFYSIVNSQNILRSIFTLMKLSTKLYMDNKVIFTAKEVEGVQSEFDLEKTGFITKFEGGALKEPTYQFAHLVFQEFFTGVYLWITKSTSKYSSNRELTSCLPTVLGIQRMLNNKENELFIGFIYNLERIYQEIPRTTIAKTRKLYKSIQFKNNIAKRMELPKCMVKKQTVIIDMRETKCTDFLASYFEARFEVKNLHRFKNFQIKGFNDNRLDSRNAHFFVVQHNLLAKLPLSCQVVNSLLKVKDENHSDFNNWLQFLYEGQHLIDKSKLPQNVAIDDSYPVNNESYSFLGSLYFLTQITRIKFTELPAECVLNGTLLVGRLVILSENLKKFCDIVQKENLELPRLNLCLIDIKGVLSFDMEKLIFILQRTNIKTIEIPENYVEVQETENTETFVLKDTAQHCSSFIERLEAEEFTVIRKGLSIDQVAVSTWEKLEEINCLLQSSNTGTFQFPVSSCHSFDTLSIFCDDPIWSLKLNYFDYYQIDCREVSKAVIYVKGDVNYKNVDLLLDEMKIPVVDISFEYFEGMENNVGFITLFERIVGNAGEIFIRFEEKQDEEFPYQVRCYNDGSINLDYLDCHDANKFVECYKTLCEHFPLKELFLDITDVDTKVPERLEIAQRFLTHSIDRKLKINVSCGDDGRKFLTDNQFDTYENLTLIEI</sequence>
<evidence type="ECO:0000313" key="6">
    <source>
        <dbReference type="EnsemblMetazoa" id="CLYHEMP012991.1"/>
    </source>
</evidence>
<evidence type="ECO:0000256" key="2">
    <source>
        <dbReference type="ARBA" id="ARBA00022490"/>
    </source>
</evidence>
<keyword evidence="4" id="KW-0175">Coiled coil</keyword>
<dbReference type="OrthoDB" id="120976at2759"/>
<dbReference type="InterPro" id="IPR027417">
    <property type="entry name" value="P-loop_NTPase"/>
</dbReference>
<keyword evidence="7" id="KW-1185">Reference proteome</keyword>
<evidence type="ECO:0000256" key="1">
    <source>
        <dbReference type="ARBA" id="ARBA00004496"/>
    </source>
</evidence>
<dbReference type="InterPro" id="IPR041249">
    <property type="entry name" value="HEPN_DZIP3"/>
</dbReference>
<dbReference type="PROSITE" id="PS50837">
    <property type="entry name" value="NACHT"/>
    <property type="match status" value="1"/>
</dbReference>
<keyword evidence="3" id="KW-0677">Repeat</keyword>
<dbReference type="GeneID" id="136822156"/>
<dbReference type="PANTHER" id="PTHR45690">
    <property type="entry name" value="NACHT, LRR AND PYD DOMAINS-CONTAINING PROTEIN 12"/>
    <property type="match status" value="1"/>
</dbReference>
<evidence type="ECO:0000259" key="5">
    <source>
        <dbReference type="PROSITE" id="PS50837"/>
    </source>
</evidence>
<dbReference type="Pfam" id="PF05729">
    <property type="entry name" value="NACHT"/>
    <property type="match status" value="1"/>
</dbReference>
<dbReference type="InterPro" id="IPR050637">
    <property type="entry name" value="NLRP_innate_immun_reg"/>
</dbReference>
<feature type="domain" description="NACHT" evidence="5">
    <location>
        <begin position="459"/>
        <end position="593"/>
    </location>
</feature>
<accession>A0A7M5WTS8</accession>
<evidence type="ECO:0000256" key="4">
    <source>
        <dbReference type="SAM" id="Coils"/>
    </source>
</evidence>
<evidence type="ECO:0000313" key="7">
    <source>
        <dbReference type="Proteomes" id="UP000594262"/>
    </source>
</evidence>
<dbReference type="EnsemblMetazoa" id="CLYHEMT012991.1">
    <property type="protein sequence ID" value="CLYHEMP012991.1"/>
    <property type="gene ID" value="CLYHEMG012991"/>
</dbReference>
<dbReference type="Proteomes" id="UP000594262">
    <property type="component" value="Unplaced"/>
</dbReference>
<organism evidence="6 7">
    <name type="scientific">Clytia hemisphaerica</name>
    <dbReference type="NCBI Taxonomy" id="252671"/>
    <lineage>
        <taxon>Eukaryota</taxon>
        <taxon>Metazoa</taxon>
        <taxon>Cnidaria</taxon>
        <taxon>Hydrozoa</taxon>
        <taxon>Hydroidolina</taxon>
        <taxon>Leptothecata</taxon>
        <taxon>Obeliida</taxon>
        <taxon>Clytiidae</taxon>
        <taxon>Clytia</taxon>
    </lineage>
</organism>
<comment type="subcellular location">
    <subcellularLocation>
        <location evidence="1">Cytoplasm</location>
    </subcellularLocation>
</comment>
<dbReference type="Gene3D" id="1.20.1170.10">
    <property type="match status" value="1"/>
</dbReference>
<protein>
    <recommendedName>
        <fullName evidence="5">NACHT domain-containing protein</fullName>
    </recommendedName>
</protein>
<dbReference type="Gene3D" id="3.40.50.300">
    <property type="entry name" value="P-loop containing nucleotide triphosphate hydrolases"/>
    <property type="match status" value="1"/>
</dbReference>
<proteinExistence type="predicted"/>
<reference evidence="6" key="1">
    <citation type="submission" date="2021-01" db="UniProtKB">
        <authorList>
            <consortium name="EnsemblMetazoa"/>
        </authorList>
    </citation>
    <scope>IDENTIFICATION</scope>
</reference>
<dbReference type="Pfam" id="PF18738">
    <property type="entry name" value="HEPN_DZIP3"/>
    <property type="match status" value="1"/>
</dbReference>
<feature type="coiled-coil region" evidence="4">
    <location>
        <begin position="199"/>
        <end position="233"/>
    </location>
</feature>
<evidence type="ECO:0000256" key="3">
    <source>
        <dbReference type="ARBA" id="ARBA00022737"/>
    </source>
</evidence>
<name>A0A7M5WTS8_9CNID</name>
<dbReference type="SUPFAM" id="SSF58100">
    <property type="entry name" value="Bacterial hemolysins"/>
    <property type="match status" value="1"/>
</dbReference>
<dbReference type="InterPro" id="IPR007111">
    <property type="entry name" value="NACHT_NTPase"/>
</dbReference>
<dbReference type="GO" id="GO:0005737">
    <property type="term" value="C:cytoplasm"/>
    <property type="evidence" value="ECO:0007669"/>
    <property type="project" value="UniProtKB-SubCell"/>
</dbReference>
<dbReference type="RefSeq" id="XP_066934495.1">
    <property type="nucleotide sequence ID" value="XM_067078394.1"/>
</dbReference>
<keyword evidence="2" id="KW-0963">Cytoplasm</keyword>
<dbReference type="PANTHER" id="PTHR45690:SF19">
    <property type="entry name" value="NACHT, LRR AND PYD DOMAINS-CONTAINING PROTEIN 3"/>
    <property type="match status" value="1"/>
</dbReference>